<gene>
    <name evidence="4" type="ORF">D5400_11245</name>
</gene>
<name>A0A3Q8XNR0_9HYPH</name>
<evidence type="ECO:0000256" key="2">
    <source>
        <dbReference type="ARBA" id="ARBA00022729"/>
    </source>
</evidence>
<dbReference type="OrthoDB" id="8439308at2"/>
<reference evidence="4 5" key="1">
    <citation type="submission" date="2018-09" db="EMBL/GenBank/DDBJ databases">
        <title>Marinorhizobium profundi gen. nov., sp. nov., isolated from a deep-sea sediment sample from the New Britain Trench and proposal of Marinorhizobiaceae fam. nov. in the order Rhizobiales of the class Alphaproteobacteria.</title>
        <authorList>
            <person name="Cao J."/>
        </authorList>
    </citation>
    <scope>NUCLEOTIDE SEQUENCE [LARGE SCALE GENOMIC DNA]</scope>
    <source>
        <strain evidence="4 5">WS11</strain>
    </source>
</reference>
<dbReference type="InterPro" id="IPR028081">
    <property type="entry name" value="Leu-bd"/>
</dbReference>
<evidence type="ECO:0000313" key="4">
    <source>
        <dbReference type="EMBL" id="AZN71770.1"/>
    </source>
</evidence>
<dbReference type="AlphaFoldDB" id="A0A3Q8XNR0"/>
<organism evidence="4 5">
    <name type="scientific">Georhizobium profundi</name>
    <dbReference type="NCBI Taxonomy" id="2341112"/>
    <lineage>
        <taxon>Bacteria</taxon>
        <taxon>Pseudomonadati</taxon>
        <taxon>Pseudomonadota</taxon>
        <taxon>Alphaproteobacteria</taxon>
        <taxon>Hyphomicrobiales</taxon>
        <taxon>Rhizobiaceae</taxon>
        <taxon>Georhizobium</taxon>
    </lineage>
</organism>
<dbReference type="KEGG" id="abaw:D5400_11245"/>
<comment type="similarity">
    <text evidence="1">Belongs to the leucine-binding protein family.</text>
</comment>
<dbReference type="Proteomes" id="UP000268192">
    <property type="component" value="Chromosome"/>
</dbReference>
<dbReference type="InterPro" id="IPR028082">
    <property type="entry name" value="Peripla_BP_I"/>
</dbReference>
<evidence type="ECO:0000259" key="3">
    <source>
        <dbReference type="Pfam" id="PF13458"/>
    </source>
</evidence>
<dbReference type="EMBL" id="CP032509">
    <property type="protein sequence ID" value="AZN71770.1"/>
    <property type="molecule type" value="Genomic_DNA"/>
</dbReference>
<proteinExistence type="inferred from homology"/>
<evidence type="ECO:0000313" key="5">
    <source>
        <dbReference type="Proteomes" id="UP000268192"/>
    </source>
</evidence>
<keyword evidence="2" id="KW-0732">Signal</keyword>
<accession>A0A3Q8XNR0</accession>
<evidence type="ECO:0000256" key="1">
    <source>
        <dbReference type="ARBA" id="ARBA00010062"/>
    </source>
</evidence>
<dbReference type="SUPFAM" id="SSF53822">
    <property type="entry name" value="Periplasmic binding protein-like I"/>
    <property type="match status" value="1"/>
</dbReference>
<dbReference type="PANTHER" id="PTHR47151:SF2">
    <property type="entry name" value="AMINO ACID BINDING PROTEIN"/>
    <property type="match status" value="1"/>
</dbReference>
<protein>
    <submittedName>
        <fullName evidence="4">Amino acid ABC transporter substrate-binding protein</fullName>
    </submittedName>
</protein>
<keyword evidence="5" id="KW-1185">Reference proteome</keyword>
<dbReference type="Gene3D" id="3.40.50.2300">
    <property type="match status" value="2"/>
</dbReference>
<dbReference type="PANTHER" id="PTHR47151">
    <property type="entry name" value="LEU/ILE/VAL-BINDING ABC TRANSPORTER SUBUNIT"/>
    <property type="match status" value="1"/>
</dbReference>
<dbReference type="Pfam" id="PF13458">
    <property type="entry name" value="Peripla_BP_6"/>
    <property type="match status" value="1"/>
</dbReference>
<feature type="domain" description="Leucine-binding protein" evidence="3">
    <location>
        <begin position="65"/>
        <end position="386"/>
    </location>
</feature>
<sequence>MRAQAKHVRTLFDVGTAAPCVYTSGWNFEGTNLVVKAVAKSSGQAVALAAAVAMLPAAASAEELRLGLIAPTDGTLAIIGEQAGIALDAFATSHTDLSVTIIDAVEPCSDANAAGAAELMVDSDVDAVIGLFCAETVNQVMPILADADIPAISVSLRAGIVMEDALAGGWPLFRIAPSAEAEATAIAQAIAARWSDQPFALIEDGTIYGRDLAETVRLELEQGGITPSFIDNYRPAEELQFGLVRRLAAAGVSHVFVGGDRADVAIMARDAAQAGLNLTFMGGDALQAADGAAPLPDGVLAMVAERPAPDDEAAGAIEAIETLLRERDDLDRRADDAYLLPIYAAAEIAAAAKALASSAETDLAETLRTETFATAIGPVEFGTDQSDEAPYVLRISQDGRLVPLDGAERASR</sequence>